<evidence type="ECO:0000256" key="1">
    <source>
        <dbReference type="SAM" id="Phobius"/>
    </source>
</evidence>
<evidence type="ECO:0000313" key="2">
    <source>
        <dbReference type="EMBL" id="GHF97043.1"/>
    </source>
</evidence>
<keyword evidence="1" id="KW-0472">Membrane</keyword>
<reference evidence="2" key="2">
    <citation type="submission" date="2020-09" db="EMBL/GenBank/DDBJ databases">
        <authorList>
            <person name="Sun Q."/>
            <person name="Ohkuma M."/>
        </authorList>
    </citation>
    <scope>NUCLEOTIDE SEQUENCE</scope>
    <source>
        <strain evidence="2">JCM 4122</strain>
    </source>
</reference>
<sequence length="127" mass="14345">MIGHRDVDQLGALGVELGDLSAVGHTPNVSIEYLCEPLMSYAELYMPYRVAGREDPGEVARPPGAWPPTFNGVDDVRNLIVHALIPFLPLLLWRLVPVARRRRRWTLWLATVGVDLDRRNIHAEVTR</sequence>
<keyword evidence="1" id="KW-0812">Transmembrane</keyword>
<organism evidence="2 3">
    <name type="scientific">Streptomyces filamentosus</name>
    <name type="common">Streptomyces roseosporus</name>
    <dbReference type="NCBI Taxonomy" id="67294"/>
    <lineage>
        <taxon>Bacteria</taxon>
        <taxon>Bacillati</taxon>
        <taxon>Actinomycetota</taxon>
        <taxon>Actinomycetes</taxon>
        <taxon>Kitasatosporales</taxon>
        <taxon>Streptomycetaceae</taxon>
        <taxon>Streptomyces</taxon>
    </lineage>
</organism>
<dbReference type="Proteomes" id="UP000632849">
    <property type="component" value="Unassembled WGS sequence"/>
</dbReference>
<reference evidence="2" key="1">
    <citation type="journal article" date="2014" name="Int. J. Syst. Evol. Microbiol.">
        <title>Complete genome sequence of Corynebacterium casei LMG S-19264T (=DSM 44701T), isolated from a smear-ripened cheese.</title>
        <authorList>
            <consortium name="US DOE Joint Genome Institute (JGI-PGF)"/>
            <person name="Walter F."/>
            <person name="Albersmeier A."/>
            <person name="Kalinowski J."/>
            <person name="Ruckert C."/>
        </authorList>
    </citation>
    <scope>NUCLEOTIDE SEQUENCE</scope>
    <source>
        <strain evidence="2">JCM 4122</strain>
    </source>
</reference>
<proteinExistence type="predicted"/>
<accession>A0A919BM68</accession>
<protein>
    <submittedName>
        <fullName evidence="2">Uncharacterized protein</fullName>
    </submittedName>
</protein>
<comment type="caution">
    <text evidence="2">The sequence shown here is derived from an EMBL/GenBank/DDBJ whole genome shotgun (WGS) entry which is preliminary data.</text>
</comment>
<name>A0A919BM68_STRFL</name>
<keyword evidence="1" id="KW-1133">Transmembrane helix</keyword>
<dbReference type="AlphaFoldDB" id="A0A919BM68"/>
<gene>
    <name evidence="2" type="ORF">GCM10017667_29210</name>
</gene>
<dbReference type="EMBL" id="BNBE01000001">
    <property type="protein sequence ID" value="GHF97043.1"/>
    <property type="molecule type" value="Genomic_DNA"/>
</dbReference>
<evidence type="ECO:0000313" key="3">
    <source>
        <dbReference type="Proteomes" id="UP000632849"/>
    </source>
</evidence>
<feature type="transmembrane region" description="Helical" evidence="1">
    <location>
        <begin position="79"/>
        <end position="96"/>
    </location>
</feature>
<keyword evidence="3" id="KW-1185">Reference proteome</keyword>